<dbReference type="EMBL" id="GBRH01249747">
    <property type="protein sequence ID" value="JAD48148.1"/>
    <property type="molecule type" value="Transcribed_RNA"/>
</dbReference>
<reference evidence="1" key="2">
    <citation type="journal article" date="2015" name="Data Brief">
        <title>Shoot transcriptome of the giant reed, Arundo donax.</title>
        <authorList>
            <person name="Barrero R.A."/>
            <person name="Guerrero F.D."/>
            <person name="Moolhuijzen P."/>
            <person name="Goolsby J.A."/>
            <person name="Tidwell J."/>
            <person name="Bellgard S.E."/>
            <person name="Bellgard M.I."/>
        </authorList>
    </citation>
    <scope>NUCLEOTIDE SEQUENCE</scope>
    <source>
        <tissue evidence="1">Shoot tissue taken approximately 20 cm above the soil surface</tissue>
    </source>
</reference>
<evidence type="ECO:0000313" key="1">
    <source>
        <dbReference type="EMBL" id="JAD48148.1"/>
    </source>
</evidence>
<proteinExistence type="predicted"/>
<reference evidence="1" key="1">
    <citation type="submission" date="2014-09" db="EMBL/GenBank/DDBJ databases">
        <authorList>
            <person name="Magalhaes I.L.F."/>
            <person name="Oliveira U."/>
            <person name="Santos F.R."/>
            <person name="Vidigal T.H.D.A."/>
            <person name="Brescovit A.D."/>
            <person name="Santos A.J."/>
        </authorList>
    </citation>
    <scope>NUCLEOTIDE SEQUENCE</scope>
    <source>
        <tissue evidence="1">Shoot tissue taken approximately 20 cm above the soil surface</tissue>
    </source>
</reference>
<accession>A0A0A9AE41</accession>
<dbReference type="AlphaFoldDB" id="A0A0A9AE41"/>
<name>A0A0A9AE41_ARUDO</name>
<sequence length="38" mass="4379">MKSIFHAILNVGQPLNSAIVVSRIMNRTEWQPCWLNNP</sequence>
<organism evidence="1">
    <name type="scientific">Arundo donax</name>
    <name type="common">Giant reed</name>
    <name type="synonym">Donax arundinaceus</name>
    <dbReference type="NCBI Taxonomy" id="35708"/>
    <lineage>
        <taxon>Eukaryota</taxon>
        <taxon>Viridiplantae</taxon>
        <taxon>Streptophyta</taxon>
        <taxon>Embryophyta</taxon>
        <taxon>Tracheophyta</taxon>
        <taxon>Spermatophyta</taxon>
        <taxon>Magnoliopsida</taxon>
        <taxon>Liliopsida</taxon>
        <taxon>Poales</taxon>
        <taxon>Poaceae</taxon>
        <taxon>PACMAD clade</taxon>
        <taxon>Arundinoideae</taxon>
        <taxon>Arundineae</taxon>
        <taxon>Arundo</taxon>
    </lineage>
</organism>
<protein>
    <submittedName>
        <fullName evidence="1">Uncharacterized protein</fullName>
    </submittedName>
</protein>